<evidence type="ECO:0000259" key="13">
    <source>
        <dbReference type="SMART" id="SM01217"/>
    </source>
</evidence>
<gene>
    <name evidence="14" type="ORF">D9619_006081</name>
</gene>
<keyword evidence="11" id="KW-1133">Transmembrane helix</keyword>
<evidence type="ECO:0000256" key="11">
    <source>
        <dbReference type="SAM" id="Phobius"/>
    </source>
</evidence>
<dbReference type="Pfam" id="PF00933">
    <property type="entry name" value="Glyco_hydro_3"/>
    <property type="match status" value="1"/>
</dbReference>
<dbReference type="Pfam" id="PF14310">
    <property type="entry name" value="Fn3-like"/>
    <property type="match status" value="1"/>
</dbReference>
<dbReference type="Gene3D" id="2.60.40.10">
    <property type="entry name" value="Immunoglobulins"/>
    <property type="match status" value="1"/>
</dbReference>
<keyword evidence="7" id="KW-0325">Glycoprotein</keyword>
<dbReference type="OrthoDB" id="416222at2759"/>
<dbReference type="GO" id="GO:0030245">
    <property type="term" value="P:cellulose catabolic process"/>
    <property type="evidence" value="ECO:0007669"/>
    <property type="project" value="UniProtKB-KW"/>
</dbReference>
<comment type="pathway">
    <text evidence="2">Glycan metabolism; cellulose degradation.</text>
</comment>
<keyword evidence="11" id="KW-0472">Membrane</keyword>
<evidence type="ECO:0000256" key="3">
    <source>
        <dbReference type="ARBA" id="ARBA00005336"/>
    </source>
</evidence>
<comment type="similarity">
    <text evidence="3">Belongs to the glycosyl hydrolase 3 family.</text>
</comment>
<dbReference type="Proteomes" id="UP000567179">
    <property type="component" value="Unassembled WGS sequence"/>
</dbReference>
<dbReference type="Gene3D" id="3.40.50.1700">
    <property type="entry name" value="Glycoside hydrolase family 3 C-terminal domain"/>
    <property type="match status" value="1"/>
</dbReference>
<proteinExistence type="inferred from homology"/>
<evidence type="ECO:0000256" key="9">
    <source>
        <dbReference type="ARBA" id="ARBA00023295"/>
    </source>
</evidence>
<dbReference type="InterPro" id="IPR013783">
    <property type="entry name" value="Ig-like_fold"/>
</dbReference>
<evidence type="ECO:0000256" key="5">
    <source>
        <dbReference type="ARBA" id="ARBA00022801"/>
    </source>
</evidence>
<evidence type="ECO:0000313" key="14">
    <source>
        <dbReference type="EMBL" id="KAF5330507.1"/>
    </source>
</evidence>
<keyword evidence="15" id="KW-1185">Reference proteome</keyword>
<evidence type="ECO:0000256" key="1">
    <source>
        <dbReference type="ARBA" id="ARBA00000448"/>
    </source>
</evidence>
<dbReference type="EC" id="3.2.1.21" evidence="4"/>
<dbReference type="PANTHER" id="PTHR42715">
    <property type="entry name" value="BETA-GLUCOSIDASE"/>
    <property type="match status" value="1"/>
</dbReference>
<keyword evidence="6" id="KW-0136">Cellulose degradation</keyword>
<dbReference type="SUPFAM" id="SSF52279">
    <property type="entry name" value="Beta-D-glucan exohydrolase, C-terminal domain"/>
    <property type="match status" value="1"/>
</dbReference>
<protein>
    <recommendedName>
        <fullName evidence="4">beta-glucosidase</fullName>
        <ecNumber evidence="4">3.2.1.21</ecNumber>
    </recommendedName>
</protein>
<evidence type="ECO:0000256" key="2">
    <source>
        <dbReference type="ARBA" id="ARBA00004987"/>
    </source>
</evidence>
<evidence type="ECO:0000256" key="12">
    <source>
        <dbReference type="SAM" id="SignalP"/>
    </source>
</evidence>
<accession>A0A8H5FBI1</accession>
<evidence type="ECO:0000256" key="7">
    <source>
        <dbReference type="ARBA" id="ARBA00023180"/>
    </source>
</evidence>
<dbReference type="AlphaFoldDB" id="A0A8H5FBI1"/>
<dbReference type="InterPro" id="IPR001764">
    <property type="entry name" value="Glyco_hydro_3_N"/>
</dbReference>
<dbReference type="InterPro" id="IPR050288">
    <property type="entry name" value="Cellulose_deg_GH3"/>
</dbReference>
<evidence type="ECO:0000256" key="4">
    <source>
        <dbReference type="ARBA" id="ARBA00012744"/>
    </source>
</evidence>
<comment type="catalytic activity">
    <reaction evidence="1">
        <text>Hydrolysis of terminal, non-reducing beta-D-glucosyl residues with release of beta-D-glucose.</text>
        <dbReference type="EC" id="3.2.1.21"/>
    </reaction>
</comment>
<dbReference type="InterPro" id="IPR017853">
    <property type="entry name" value="GH"/>
</dbReference>
<dbReference type="InterPro" id="IPR036881">
    <property type="entry name" value="Glyco_hydro_3_C_sf"/>
</dbReference>
<organism evidence="14 15">
    <name type="scientific">Psilocybe cf. subviscida</name>
    <dbReference type="NCBI Taxonomy" id="2480587"/>
    <lineage>
        <taxon>Eukaryota</taxon>
        <taxon>Fungi</taxon>
        <taxon>Dikarya</taxon>
        <taxon>Basidiomycota</taxon>
        <taxon>Agaricomycotina</taxon>
        <taxon>Agaricomycetes</taxon>
        <taxon>Agaricomycetidae</taxon>
        <taxon>Agaricales</taxon>
        <taxon>Agaricineae</taxon>
        <taxon>Strophariaceae</taxon>
        <taxon>Psilocybe</taxon>
    </lineage>
</organism>
<dbReference type="SUPFAM" id="SSF51445">
    <property type="entry name" value="(Trans)glycosidases"/>
    <property type="match status" value="1"/>
</dbReference>
<reference evidence="14 15" key="1">
    <citation type="journal article" date="2020" name="ISME J.">
        <title>Uncovering the hidden diversity of litter-decomposition mechanisms in mushroom-forming fungi.</title>
        <authorList>
            <person name="Floudas D."/>
            <person name="Bentzer J."/>
            <person name="Ahren D."/>
            <person name="Johansson T."/>
            <person name="Persson P."/>
            <person name="Tunlid A."/>
        </authorList>
    </citation>
    <scope>NUCLEOTIDE SEQUENCE [LARGE SCALE GENOMIC DNA]</scope>
    <source>
        <strain evidence="14 15">CBS 101986</strain>
    </source>
</reference>
<evidence type="ECO:0000256" key="6">
    <source>
        <dbReference type="ARBA" id="ARBA00023001"/>
    </source>
</evidence>
<sequence>MTRPLRVSRVTRRLDMALVNFLLLALLTSRSDAFTTPSSVVNLVIPHTGSWDDSYALANSVVAQMTLDEKIGIVTGTGQLNPNRRCVGDTTAIPRLGIPSFCFQDGPAGVRLVRNVTGFPSGINAASTFSRRLMRARGVALGEDMFFNPFILEHYSQGGSVFLGPAMDIMRNPKAGRGWESFGPDPYLNGEGAYETIVGVQSTGVQACAKHLLANNQEHWRYGLSANLDDRTMHEMYFYPFLRSIEADVASVMCAYNRFNDTSSCHNAGLIGPTGLLQKAGFKGYVVSDWGATHDSASDNANAGLDMEQPGDYILIGGGVFYLGKLKAAVVSGGVTVNRLNQMVARILAPWYHLGQDSGYPPVNFDAQKSDGSGSRNLNVNVRSDAHTSLAREIAAASSVLLKNTPTVLSDGTRVRGLPLVKGVAKNVAIIGKDALMPNLNCNDLNECNDGTMVIGWGSGSNNVQQTVPPIDALTAYIGTSATITTSLANDINPAVAAAKGKDVAFVFVNADSGELGSYTTVVGNMGDRNDLALWWKGGSLVEAVAAVCNNTIVVVHSVGPVSFSWSNHPNVTGIFYAGAPGEQTGPAIVDVLYGAVNPSGRLPFSIANDEASYGTTIVYNTLTGFPEINYTEKLLLDYRYMDAQNIVPRFEFGFGLSYTTFAYSSLAIVPSGDGYTISFNVQNTGAVYGTEKPQLYLAYPASAGEPKKVLRGFEEVDVAVGASETVTLTLDKRGMSVWDTPSQSYVRPSGTFTVFSLALLAFTTTMLLLAPIVELFRYSLEPIAPFTWFGWSVNTLDVAATIRLCVLLRQLREVMFNVHVSTQGTKGVEEISFVKKMATTWLVVYGGEAVAAPLLGVPPSFVVSGVVPGLYAGIQAIIEYLPGVPNISVETELPLAVFDGFTRAYLLCNLIPPAVTANASPLISSSPWTLLVTSLTVANGGFFFTNLFSFLHPTALSLATPPELQPYGWTTTDLWCAPTITGLYALMTHAQPFWADLHSILAQVLGTTSLGEPVKPLDPETARAVCALILSGLFVTRTGKNFGFWKKPASQVPKEKVQ</sequence>
<dbReference type="SMART" id="SM01217">
    <property type="entry name" value="Fn3_like"/>
    <property type="match status" value="1"/>
</dbReference>
<dbReference type="PRINTS" id="PR00133">
    <property type="entry name" value="GLHYDRLASE3"/>
</dbReference>
<dbReference type="EMBL" id="JAACJJ010000001">
    <property type="protein sequence ID" value="KAF5330507.1"/>
    <property type="molecule type" value="Genomic_DNA"/>
</dbReference>
<keyword evidence="12" id="KW-0732">Signal</keyword>
<dbReference type="PANTHER" id="PTHR42715:SF2">
    <property type="entry name" value="BETA-GLUCOSIDASE F-RELATED"/>
    <property type="match status" value="1"/>
</dbReference>
<feature type="chain" id="PRO_5034897243" description="beta-glucosidase" evidence="12">
    <location>
        <begin position="34"/>
        <end position="1059"/>
    </location>
</feature>
<dbReference type="FunFam" id="3.20.20.300:FF:000002">
    <property type="entry name" value="Probable beta-glucosidase"/>
    <property type="match status" value="1"/>
</dbReference>
<comment type="caution">
    <text evidence="14">The sequence shown here is derived from an EMBL/GenBank/DDBJ whole genome shotgun (WGS) entry which is preliminary data.</text>
</comment>
<dbReference type="InterPro" id="IPR036962">
    <property type="entry name" value="Glyco_hydro_3_N_sf"/>
</dbReference>
<evidence type="ECO:0000313" key="15">
    <source>
        <dbReference type="Proteomes" id="UP000567179"/>
    </source>
</evidence>
<dbReference type="InterPro" id="IPR002772">
    <property type="entry name" value="Glyco_hydro_3_C"/>
</dbReference>
<keyword evidence="11" id="KW-0812">Transmembrane</keyword>
<dbReference type="GO" id="GO:0008422">
    <property type="term" value="F:beta-glucosidase activity"/>
    <property type="evidence" value="ECO:0007669"/>
    <property type="project" value="UniProtKB-EC"/>
</dbReference>
<feature type="transmembrane region" description="Helical" evidence="11">
    <location>
        <begin position="753"/>
        <end position="774"/>
    </location>
</feature>
<evidence type="ECO:0000256" key="8">
    <source>
        <dbReference type="ARBA" id="ARBA00023277"/>
    </source>
</evidence>
<dbReference type="Gene3D" id="3.20.20.300">
    <property type="entry name" value="Glycoside hydrolase, family 3, N-terminal domain"/>
    <property type="match status" value="1"/>
</dbReference>
<evidence type="ECO:0000256" key="10">
    <source>
        <dbReference type="ARBA" id="ARBA00023326"/>
    </source>
</evidence>
<keyword evidence="8" id="KW-0119">Carbohydrate metabolism</keyword>
<dbReference type="Pfam" id="PF01915">
    <property type="entry name" value="Glyco_hydro_3_C"/>
    <property type="match status" value="1"/>
</dbReference>
<feature type="signal peptide" evidence="12">
    <location>
        <begin position="1"/>
        <end position="33"/>
    </location>
</feature>
<name>A0A8H5FBI1_9AGAR</name>
<dbReference type="InterPro" id="IPR026891">
    <property type="entry name" value="Fn3-like"/>
</dbReference>
<feature type="domain" description="Fibronectin type III-like" evidence="13">
    <location>
        <begin position="692"/>
        <end position="762"/>
    </location>
</feature>
<keyword evidence="9" id="KW-0326">Glycosidase</keyword>
<keyword evidence="10" id="KW-0624">Polysaccharide degradation</keyword>
<keyword evidence="5" id="KW-0378">Hydrolase</keyword>